<protein>
    <submittedName>
        <fullName evidence="5">Uncharacterized protein</fullName>
    </submittedName>
</protein>
<dbReference type="Proteomes" id="UP000256257">
    <property type="component" value="Unassembled WGS sequence"/>
</dbReference>
<feature type="domain" description="Secretion system C-terminal sorting" evidence="3">
    <location>
        <begin position="310"/>
        <end position="371"/>
    </location>
</feature>
<reference evidence="5 6" key="1">
    <citation type="submission" date="2018-06" db="EMBL/GenBank/DDBJ databases">
        <title>Novel Chryseobacterium species.</title>
        <authorList>
            <person name="Newman J."/>
            <person name="Hugo C."/>
            <person name="Oosthuizen L."/>
            <person name="Charimba G."/>
        </authorList>
    </citation>
    <scope>NUCLEOTIDE SEQUENCE [LARGE SCALE GENOMIC DNA]</scope>
    <source>
        <strain evidence="5 6">7_F195</strain>
    </source>
</reference>
<evidence type="ECO:0000259" key="3">
    <source>
        <dbReference type="Pfam" id="PF18962"/>
    </source>
</evidence>
<dbReference type="RefSeq" id="WP_115927221.1">
    <property type="nucleotide sequence ID" value="NZ_QNVV01000003.1"/>
</dbReference>
<evidence type="ECO:0000256" key="1">
    <source>
        <dbReference type="ARBA" id="ARBA00022729"/>
    </source>
</evidence>
<feature type="chain" id="PRO_5017827504" evidence="2">
    <location>
        <begin position="19"/>
        <end position="378"/>
    </location>
</feature>
<keyword evidence="1 2" id="KW-0732">Signal</keyword>
<sequence length="378" mass="39956">MKKLLLCLLLLTITLINAQNDECSGATLLTVGTDFTSGAITSTNVGATTDGNPPACNSDAVDNTWFKVVVPASGNLKIETQELTGSSFDDSVLTVYSGACGTLTEIACDDDSGQDFFSLVTLTGQAPGTTLYINVWKYDSDTDSGEFQISAYQFQPPTNDNCSQAIPLTAGTTFDAAVSTFSNEGTTIDGTPPSCQVDAADNVWFTVVVPPSGNISIETREASNSSFTDSVLTVYSGTCGSLTEIECDDDDGEGSFSLINLTGQTPGATLYISVWKYESDTDNGEFQIAAYDAALSTHEVSNSTQKIQVSPNPFTDVLNISDVSKVESASITDALGRVVKTIEKPSSSLQLGELKTGVYFVTLKMNDGTVKTIKTVKK</sequence>
<evidence type="ECO:0000313" key="5">
    <source>
        <dbReference type="EMBL" id="REC48902.1"/>
    </source>
</evidence>
<dbReference type="NCBIfam" id="TIGR04183">
    <property type="entry name" value="Por_Secre_tail"/>
    <property type="match status" value="1"/>
</dbReference>
<accession>A0A3D9B6W7</accession>
<proteinExistence type="predicted"/>
<feature type="domain" description="T9SS-like galactose binding" evidence="4">
    <location>
        <begin position="19"/>
        <end position="118"/>
    </location>
</feature>
<keyword evidence="6" id="KW-1185">Reference proteome</keyword>
<feature type="signal peptide" evidence="2">
    <location>
        <begin position="1"/>
        <end position="18"/>
    </location>
</feature>
<dbReference type="Pfam" id="PF18962">
    <property type="entry name" value="Por_Secre_tail"/>
    <property type="match status" value="1"/>
</dbReference>
<dbReference type="EMBL" id="QNVV01000003">
    <property type="protein sequence ID" value="REC48902.1"/>
    <property type="molecule type" value="Genomic_DNA"/>
</dbReference>
<evidence type="ECO:0000259" key="4">
    <source>
        <dbReference type="Pfam" id="PF23759"/>
    </source>
</evidence>
<comment type="caution">
    <text evidence="5">The sequence shown here is derived from an EMBL/GenBank/DDBJ whole genome shotgun (WGS) entry which is preliminary data.</text>
</comment>
<dbReference type="AlphaFoldDB" id="A0A3D9B6W7"/>
<dbReference type="Pfam" id="PF23759">
    <property type="entry name" value="GBD_T9SS_assoc"/>
    <property type="match status" value="2"/>
</dbReference>
<feature type="domain" description="T9SS-like galactose binding" evidence="4">
    <location>
        <begin position="158"/>
        <end position="286"/>
    </location>
</feature>
<dbReference type="InterPro" id="IPR056600">
    <property type="entry name" value="GBD_T9SS_assoc"/>
</dbReference>
<evidence type="ECO:0000256" key="2">
    <source>
        <dbReference type="SAM" id="SignalP"/>
    </source>
</evidence>
<dbReference type="Gene3D" id="2.60.120.380">
    <property type="match status" value="2"/>
</dbReference>
<evidence type="ECO:0000313" key="6">
    <source>
        <dbReference type="Proteomes" id="UP000256257"/>
    </source>
</evidence>
<gene>
    <name evidence="5" type="ORF">DRF67_04920</name>
</gene>
<dbReference type="OrthoDB" id="951108at2"/>
<dbReference type="InterPro" id="IPR026444">
    <property type="entry name" value="Secre_tail"/>
</dbReference>
<name>A0A3D9B6W7_9FLAO</name>
<organism evidence="5 6">
    <name type="scientific">Chryseobacterium pennipullorum</name>
    <dbReference type="NCBI Taxonomy" id="2258963"/>
    <lineage>
        <taxon>Bacteria</taxon>
        <taxon>Pseudomonadati</taxon>
        <taxon>Bacteroidota</taxon>
        <taxon>Flavobacteriia</taxon>
        <taxon>Flavobacteriales</taxon>
        <taxon>Weeksellaceae</taxon>
        <taxon>Chryseobacterium group</taxon>
        <taxon>Chryseobacterium</taxon>
    </lineage>
</organism>